<accession>A0A2T5GJV9</accession>
<dbReference type="Proteomes" id="UP000244189">
    <property type="component" value="Unassembled WGS sequence"/>
</dbReference>
<dbReference type="AlphaFoldDB" id="A0A2T5GJV9"/>
<dbReference type="EMBL" id="CABVLI010000035">
    <property type="protein sequence ID" value="VVT10967.1"/>
    <property type="molecule type" value="Genomic_DNA"/>
</dbReference>
<keyword evidence="4" id="KW-1185">Reference proteome</keyword>
<dbReference type="Proteomes" id="UP000326857">
    <property type="component" value="Unassembled WGS sequence"/>
</dbReference>
<evidence type="ECO:0000313" key="3">
    <source>
        <dbReference type="EMBL" id="VVT10967.1"/>
    </source>
</evidence>
<dbReference type="EMBL" id="QAOG01000004">
    <property type="protein sequence ID" value="PTQ59612.1"/>
    <property type="molecule type" value="Genomic_DNA"/>
</dbReference>
<name>A0A2T5GJV9_9SPHN</name>
<evidence type="ECO:0000313" key="4">
    <source>
        <dbReference type="Proteomes" id="UP000244189"/>
    </source>
</evidence>
<evidence type="ECO:0000256" key="1">
    <source>
        <dbReference type="SAM" id="SignalP"/>
    </source>
</evidence>
<proteinExistence type="predicted"/>
<feature type="signal peptide" evidence="1">
    <location>
        <begin position="1"/>
        <end position="23"/>
    </location>
</feature>
<keyword evidence="1" id="KW-0732">Signal</keyword>
<dbReference type="RefSeq" id="WP_107958914.1">
    <property type="nucleotide sequence ID" value="NZ_LR701528.1"/>
</dbReference>
<reference evidence="3 5" key="2">
    <citation type="submission" date="2019-09" db="EMBL/GenBank/DDBJ databases">
        <authorList>
            <person name="Dittami M. S."/>
        </authorList>
    </citation>
    <scope>NUCLEOTIDE SEQUENCE [LARGE SCALE GENOMIC DNA]</scope>
    <source>
        <strain evidence="3">SPHINGO391</strain>
    </source>
</reference>
<evidence type="ECO:0000313" key="5">
    <source>
        <dbReference type="Proteomes" id="UP000326857"/>
    </source>
</evidence>
<feature type="chain" id="PRO_5044580765" evidence="1">
    <location>
        <begin position="24"/>
        <end position="198"/>
    </location>
</feature>
<organism evidence="2 4">
    <name type="scientific">Sphingomonas aurantiaca</name>
    <dbReference type="NCBI Taxonomy" id="185949"/>
    <lineage>
        <taxon>Bacteria</taxon>
        <taxon>Pseudomonadati</taxon>
        <taxon>Pseudomonadota</taxon>
        <taxon>Alphaproteobacteria</taxon>
        <taxon>Sphingomonadales</taxon>
        <taxon>Sphingomonadaceae</taxon>
        <taxon>Sphingomonas</taxon>
    </lineage>
</organism>
<accession>A0A5E7Z0Y3</accession>
<gene>
    <name evidence="2" type="ORF">C8J26_2461</name>
    <name evidence="3" type="ORF">SPHINGO391_400060</name>
</gene>
<sequence>MSITYRTGLSALAVFALAAPAMAGNTLIPPGLRVAVAKSAMTVVPSIEWNKLGARPGRNSESWTQDGDDLNDLTFYGGIEAGRPLFREVDKKNQPLPKVSATMLITDIPVLLENSYRVALGAASFKVDLVEPLPFAGNKGVRFTYSFSKQNETLQRRGEARGAVIAGKLYLITYEAPGLYYYDRSAAAFRAVAESVRL</sequence>
<protein>
    <submittedName>
        <fullName evidence="2">Uncharacterized protein</fullName>
    </submittedName>
</protein>
<evidence type="ECO:0000313" key="2">
    <source>
        <dbReference type="EMBL" id="PTQ59612.1"/>
    </source>
</evidence>
<reference evidence="2 4" key="1">
    <citation type="submission" date="2018-04" db="EMBL/GenBank/DDBJ databases">
        <title>Genomic Encyclopedia of Type Strains, Phase III (KMG-III): the genomes of soil and plant-associated and newly described type strains.</title>
        <authorList>
            <person name="Whitman W."/>
        </authorList>
    </citation>
    <scope>NUCLEOTIDE SEQUENCE [LARGE SCALE GENOMIC DNA]</scope>
    <source>
        <strain evidence="2 4">MA101b</strain>
    </source>
</reference>